<comment type="caution">
    <text evidence="1">The sequence shown here is derived from an EMBL/GenBank/DDBJ whole genome shotgun (WGS) entry which is preliminary data.</text>
</comment>
<dbReference type="Gene3D" id="3.30.930.10">
    <property type="entry name" value="Bira Bifunctional Protein, Domain 2"/>
    <property type="match status" value="1"/>
</dbReference>
<dbReference type="eggNOG" id="COG0752">
    <property type="taxonomic scope" value="Bacteria"/>
</dbReference>
<organism evidence="1 2">
    <name type="scientific">Lentilactobacillus farraginis DSM 18382 = JCM 14108</name>
    <dbReference type="NCBI Taxonomy" id="1423743"/>
    <lineage>
        <taxon>Bacteria</taxon>
        <taxon>Bacillati</taxon>
        <taxon>Bacillota</taxon>
        <taxon>Bacilli</taxon>
        <taxon>Lactobacillales</taxon>
        <taxon>Lactobacillaceae</taxon>
        <taxon>Lentilactobacillus</taxon>
    </lineage>
</organism>
<gene>
    <name evidence="1" type="ORF">JCM14108_254</name>
</gene>
<keyword evidence="1" id="KW-0436">Ligase</keyword>
<dbReference type="GO" id="GO:0140096">
    <property type="term" value="F:catalytic activity, acting on a protein"/>
    <property type="evidence" value="ECO:0007669"/>
    <property type="project" value="UniProtKB-ARBA"/>
</dbReference>
<dbReference type="GO" id="GO:0005737">
    <property type="term" value="C:cytoplasm"/>
    <property type="evidence" value="ECO:0007669"/>
    <property type="project" value="InterPro"/>
</dbReference>
<dbReference type="GO" id="GO:0004820">
    <property type="term" value="F:glycine-tRNA ligase activity"/>
    <property type="evidence" value="ECO:0007669"/>
    <property type="project" value="InterPro"/>
</dbReference>
<evidence type="ECO:0000313" key="2">
    <source>
        <dbReference type="Proteomes" id="UP000019488"/>
    </source>
</evidence>
<dbReference type="EMBL" id="BAKI01000002">
    <property type="protein sequence ID" value="GAF35370.1"/>
    <property type="molecule type" value="Genomic_DNA"/>
</dbReference>
<dbReference type="InterPro" id="IPR002310">
    <property type="entry name" value="Gly-tRNA_ligase_asu"/>
</dbReference>
<dbReference type="SUPFAM" id="SSF55681">
    <property type="entry name" value="Class II aaRS and biotin synthetases"/>
    <property type="match status" value="1"/>
</dbReference>
<protein>
    <submittedName>
        <fullName evidence="1">Glycyl-tRNA synthetase alpha chain</fullName>
    </submittedName>
</protein>
<proteinExistence type="predicted"/>
<dbReference type="Proteomes" id="UP000019488">
    <property type="component" value="Unassembled WGS sequence"/>
</dbReference>
<dbReference type="AlphaFoldDB" id="X0Q9V1"/>
<dbReference type="GO" id="GO:0016740">
    <property type="term" value="F:transferase activity"/>
    <property type="evidence" value="ECO:0007669"/>
    <property type="project" value="UniProtKB-ARBA"/>
</dbReference>
<dbReference type="GO" id="GO:0005524">
    <property type="term" value="F:ATP binding"/>
    <property type="evidence" value="ECO:0007669"/>
    <property type="project" value="InterPro"/>
</dbReference>
<accession>X0Q9V1</accession>
<dbReference type="InterPro" id="IPR045864">
    <property type="entry name" value="aa-tRNA-synth_II/BPL/LPL"/>
</dbReference>
<name>X0Q9V1_9LACO</name>
<dbReference type="PROSITE" id="PS50861">
    <property type="entry name" value="AA_TRNA_LIGASE_II_GLYAB"/>
    <property type="match status" value="1"/>
</dbReference>
<reference evidence="1" key="1">
    <citation type="journal article" date="2014" name="Genome Announc.">
        <title>Draft Genome Sequences of Two Lactobacillus Strains, L. farraginis JCM 14108T and L. composti JCM 14202T, Isolated from Compost of Distilled Shochu Residue.</title>
        <authorList>
            <person name="Yuki M."/>
            <person name="Oshima K."/>
            <person name="Suda W."/>
            <person name="Kitahara M."/>
            <person name="Kitamura K."/>
            <person name="Iida T."/>
            <person name="Hattori M."/>
            <person name="Ohkuma M."/>
        </authorList>
    </citation>
    <scope>NUCLEOTIDE SEQUENCE [LARGE SCALE GENOMIC DNA]</scope>
    <source>
        <strain evidence="1">JCM 14108</strain>
    </source>
</reference>
<evidence type="ECO:0000313" key="1">
    <source>
        <dbReference type="EMBL" id="GAF35370.1"/>
    </source>
</evidence>
<dbReference type="Pfam" id="PF02091">
    <property type="entry name" value="tRNA-synt_2e"/>
    <property type="match status" value="1"/>
</dbReference>
<sequence>MTEKLSVQEIILRLQQYWAAQGCMLMQAYDTEKGAGTMSPIPFYGQLVRSLGTPLTLNHQDGRQMVGMAKTPIDFINIINFK</sequence>
<dbReference type="InterPro" id="IPR006194">
    <property type="entry name" value="Gly-tRNA-synth_heterodimer"/>
</dbReference>
<keyword evidence="1" id="KW-0030">Aminoacyl-tRNA synthetase</keyword>
<dbReference type="GO" id="GO:0006426">
    <property type="term" value="P:glycyl-tRNA aminoacylation"/>
    <property type="evidence" value="ECO:0007669"/>
    <property type="project" value="InterPro"/>
</dbReference>